<sequence>MRLLVFICLFFSLGTAQAQSETLTLKKLIDQFNSVVFIHEHGKQGREPKPIIKWEKPIVYSPSGTLTRDQVKKFFDLMSRIKRLTKLDMRMAQRGEKANLIINFLPKKALAKKTKPGINCFGNIKVDKKTYRINGAKAYIPSDRPDKTDHCLIEETVQLFGLTNDSTVLKNSMFYEHSKRTSLSVSDQILLKALYDPRFKSGMKKDEAQGVVRTVISEIVKKASKKKK</sequence>
<evidence type="ECO:0000313" key="2">
    <source>
        <dbReference type="EMBL" id="SCA56829.1"/>
    </source>
</evidence>
<dbReference type="Pfam" id="PF11150">
    <property type="entry name" value="DUF2927"/>
    <property type="match status" value="1"/>
</dbReference>
<dbReference type="OrthoDB" id="3295600at2"/>
<evidence type="ECO:0000313" key="3">
    <source>
        <dbReference type="Proteomes" id="UP000231658"/>
    </source>
</evidence>
<accession>A0A1C3RHS6</accession>
<dbReference type="RefSeq" id="WP_069188895.1">
    <property type="nucleotide sequence ID" value="NZ_FLYE01000023.1"/>
</dbReference>
<dbReference type="Proteomes" id="UP000231658">
    <property type="component" value="Unassembled WGS sequence"/>
</dbReference>
<dbReference type="InterPro" id="IPR021323">
    <property type="entry name" value="DUF2927"/>
</dbReference>
<feature type="chain" id="PRO_5008680777" description="DUF2927 domain-containing protein" evidence="1">
    <location>
        <begin position="19"/>
        <end position="228"/>
    </location>
</feature>
<protein>
    <recommendedName>
        <fullName evidence="4">DUF2927 domain-containing protein</fullName>
    </recommendedName>
</protein>
<gene>
    <name evidence="2" type="ORF">MTBPR1_30199</name>
</gene>
<dbReference type="AlphaFoldDB" id="A0A1C3RHS6"/>
<organism evidence="2 3">
    <name type="scientific">Candidatus Terasakiella magnetica</name>
    <dbReference type="NCBI Taxonomy" id="1867952"/>
    <lineage>
        <taxon>Bacteria</taxon>
        <taxon>Pseudomonadati</taxon>
        <taxon>Pseudomonadota</taxon>
        <taxon>Alphaproteobacteria</taxon>
        <taxon>Rhodospirillales</taxon>
        <taxon>Terasakiellaceae</taxon>
        <taxon>Terasakiella</taxon>
    </lineage>
</organism>
<feature type="signal peptide" evidence="1">
    <location>
        <begin position="1"/>
        <end position="18"/>
    </location>
</feature>
<proteinExistence type="predicted"/>
<evidence type="ECO:0000256" key="1">
    <source>
        <dbReference type="SAM" id="SignalP"/>
    </source>
</evidence>
<keyword evidence="3" id="KW-1185">Reference proteome</keyword>
<dbReference type="STRING" id="1867952.MTBPR1_30199"/>
<reference evidence="2 3" key="1">
    <citation type="submission" date="2016-07" db="EMBL/GenBank/DDBJ databases">
        <authorList>
            <person name="Lefevre C.T."/>
        </authorList>
    </citation>
    <scope>NUCLEOTIDE SEQUENCE [LARGE SCALE GENOMIC DNA]</scope>
    <source>
        <strain evidence="2">PR1</strain>
    </source>
</reference>
<keyword evidence="1" id="KW-0732">Signal</keyword>
<name>A0A1C3RHS6_9PROT</name>
<evidence type="ECO:0008006" key="4">
    <source>
        <dbReference type="Google" id="ProtNLM"/>
    </source>
</evidence>
<dbReference type="EMBL" id="FLYE01000023">
    <property type="protein sequence ID" value="SCA56829.1"/>
    <property type="molecule type" value="Genomic_DNA"/>
</dbReference>